<keyword evidence="2" id="KW-0547">Nucleotide-binding</keyword>
<evidence type="ECO:0000256" key="2">
    <source>
        <dbReference type="ARBA" id="ARBA00022741"/>
    </source>
</evidence>
<dbReference type="Gene3D" id="3.30.200.20">
    <property type="entry name" value="Phosphorylase Kinase, domain 1"/>
    <property type="match status" value="1"/>
</dbReference>
<accession>A0A4S4KTM5</accession>
<dbReference type="Gene3D" id="1.10.510.10">
    <property type="entry name" value="Transferase(Phosphotransferase) domain 1"/>
    <property type="match status" value="1"/>
</dbReference>
<gene>
    <name evidence="6" type="ORF">EW026_g974</name>
</gene>
<dbReference type="Proteomes" id="UP000309038">
    <property type="component" value="Unassembled WGS sequence"/>
</dbReference>
<protein>
    <recommendedName>
        <fullName evidence="5">Protein kinase domain-containing protein</fullName>
    </recommendedName>
</protein>
<dbReference type="InterPro" id="IPR000719">
    <property type="entry name" value="Prot_kinase_dom"/>
</dbReference>
<dbReference type="InterPro" id="IPR050117">
    <property type="entry name" value="MAPK"/>
</dbReference>
<dbReference type="SMART" id="SM00220">
    <property type="entry name" value="S_TKc"/>
    <property type="match status" value="1"/>
</dbReference>
<dbReference type="SUPFAM" id="SSF56112">
    <property type="entry name" value="Protein kinase-like (PK-like)"/>
    <property type="match status" value="1"/>
</dbReference>
<evidence type="ECO:0000313" key="6">
    <source>
        <dbReference type="EMBL" id="THH01817.1"/>
    </source>
</evidence>
<reference evidence="6 7" key="1">
    <citation type="submission" date="2019-02" db="EMBL/GenBank/DDBJ databases">
        <title>Genome sequencing of the rare red list fungi Phlebia centrifuga.</title>
        <authorList>
            <person name="Buettner E."/>
            <person name="Kellner H."/>
        </authorList>
    </citation>
    <scope>NUCLEOTIDE SEQUENCE [LARGE SCALE GENOMIC DNA]</scope>
    <source>
        <strain evidence="6 7">DSM 108282</strain>
    </source>
</reference>
<sequence>MQCGAGARPEYAGKRLVAVKRMKKRWEGGWDECRRLKELESLRAISYHPNIIPLYDFFLLPASKELYFVFESMEGNLYQLIKTRKGKPLAGYFHRDMKPENLLVTTTGLHDYRTLIPGAPPDAPLERDVVVIIKLADFGLARETNSKPPYTEYVSTRWYRAPEVLLKSRDYSNPVDMWALGTIMAEVVNLRPLFPGQGEIDQVARICELLGDPIDDYGLDERGKPRGGGKWPRGVRMARTVGFAFQKNIYALFDPNVPIRLVECIADLLKYEPELRLTSRQCLEHPYLLETIPFNNSPGPPSQPPSQLPSPCRTSARNGIVDGISPNPSLRSVVPRSIPPSHSHPGGHPKLHPVPSPHLPQHIPDASSTHRSSFYDSGFASITRRRSISETSQQTSEFSNDAFVPHSSEVEARRHPSTQDHVYSHGPNRRAHANGWSEGDGQSDWDAMDVSPQVDVSTEPPYVTTHHPMDIQTSPIVPEYPARPAHEPEPPVAQAATQAQGNKRPILGSLNFGKKHARWGLDHPRVPPPALISDDPKQRKKELERMAKEVQKEADRQRRLRAEKTQREQARAVMKNNRRLAHAAVVNDFQWRSGPHGSGLPSDSQAAAPGPIRQAQSYGPSSLTVNAAGGSYKSPSQSPVVPSAESSSMARSDWRRDNERVAKARRRDYDDDHSMSSDVHGSIFGGLLIHIGRRFSTTTPDAYAVVVLPNTLATFTVRYVKHKYSRQQRCSFATATSSIKSNDDFASPSASTSWAITFRSAKSVWFRWGIWTAESWIGAKVGHKSHVQSSILFKSFGSTVTELDVSSSIFPVGSRRGRRRISTTVTHVIHDT</sequence>
<dbReference type="InterPro" id="IPR011009">
    <property type="entry name" value="Kinase-like_dom_sf"/>
</dbReference>
<feature type="compositionally biased region" description="Polar residues" evidence="4">
    <location>
        <begin position="614"/>
        <end position="625"/>
    </location>
</feature>
<dbReference type="InterPro" id="IPR008271">
    <property type="entry name" value="Ser/Thr_kinase_AS"/>
</dbReference>
<feature type="domain" description="Protein kinase" evidence="5">
    <location>
        <begin position="1"/>
        <end position="288"/>
    </location>
</feature>
<keyword evidence="1" id="KW-0418">Kinase</keyword>
<evidence type="ECO:0000256" key="4">
    <source>
        <dbReference type="SAM" id="MobiDB-lite"/>
    </source>
</evidence>
<feature type="compositionally biased region" description="Pro residues" evidence="4">
    <location>
        <begin position="298"/>
        <end position="308"/>
    </location>
</feature>
<dbReference type="GO" id="GO:0004674">
    <property type="term" value="F:protein serine/threonine kinase activity"/>
    <property type="evidence" value="ECO:0007669"/>
    <property type="project" value="UniProtKB-KW"/>
</dbReference>
<dbReference type="Pfam" id="PF00069">
    <property type="entry name" value="Pkinase"/>
    <property type="match status" value="1"/>
</dbReference>
<feature type="region of interest" description="Disordered" evidence="4">
    <location>
        <begin position="293"/>
        <end position="374"/>
    </location>
</feature>
<organism evidence="6 7">
    <name type="scientific">Hermanssonia centrifuga</name>
    <dbReference type="NCBI Taxonomy" id="98765"/>
    <lineage>
        <taxon>Eukaryota</taxon>
        <taxon>Fungi</taxon>
        <taxon>Dikarya</taxon>
        <taxon>Basidiomycota</taxon>
        <taxon>Agaricomycotina</taxon>
        <taxon>Agaricomycetes</taxon>
        <taxon>Polyporales</taxon>
        <taxon>Meruliaceae</taxon>
        <taxon>Hermanssonia</taxon>
    </lineage>
</organism>
<keyword evidence="1" id="KW-0808">Transferase</keyword>
<feature type="region of interest" description="Disordered" evidence="4">
    <location>
        <begin position="520"/>
        <end position="576"/>
    </location>
</feature>
<feature type="compositionally biased region" description="Basic and acidic residues" evidence="4">
    <location>
        <begin position="534"/>
        <end position="570"/>
    </location>
</feature>
<feature type="compositionally biased region" description="Low complexity" evidence="4">
    <location>
        <begin position="328"/>
        <end position="344"/>
    </location>
</feature>
<dbReference type="AlphaFoldDB" id="A0A4S4KTM5"/>
<dbReference type="GO" id="GO:0005524">
    <property type="term" value="F:ATP binding"/>
    <property type="evidence" value="ECO:0007669"/>
    <property type="project" value="UniProtKB-KW"/>
</dbReference>
<dbReference type="PANTHER" id="PTHR24055">
    <property type="entry name" value="MITOGEN-ACTIVATED PROTEIN KINASE"/>
    <property type="match status" value="1"/>
</dbReference>
<evidence type="ECO:0000256" key="1">
    <source>
        <dbReference type="ARBA" id="ARBA00022527"/>
    </source>
</evidence>
<name>A0A4S4KTM5_9APHY</name>
<comment type="caution">
    <text evidence="6">The sequence shown here is derived from an EMBL/GenBank/DDBJ whole genome shotgun (WGS) entry which is preliminary data.</text>
</comment>
<evidence type="ECO:0000259" key="5">
    <source>
        <dbReference type="PROSITE" id="PS50011"/>
    </source>
</evidence>
<evidence type="ECO:0000313" key="7">
    <source>
        <dbReference type="Proteomes" id="UP000309038"/>
    </source>
</evidence>
<evidence type="ECO:0000256" key="3">
    <source>
        <dbReference type="ARBA" id="ARBA00022840"/>
    </source>
</evidence>
<dbReference type="PROSITE" id="PS00108">
    <property type="entry name" value="PROTEIN_KINASE_ST"/>
    <property type="match status" value="1"/>
</dbReference>
<proteinExistence type="predicted"/>
<feature type="region of interest" description="Disordered" evidence="4">
    <location>
        <begin position="592"/>
        <end position="659"/>
    </location>
</feature>
<keyword evidence="1" id="KW-0723">Serine/threonine-protein kinase</keyword>
<keyword evidence="7" id="KW-1185">Reference proteome</keyword>
<feature type="compositionally biased region" description="Polar residues" evidence="4">
    <location>
        <begin position="633"/>
        <end position="650"/>
    </location>
</feature>
<keyword evidence="3" id="KW-0067">ATP-binding</keyword>
<dbReference type="EMBL" id="SGPJ01000016">
    <property type="protein sequence ID" value="THH01817.1"/>
    <property type="molecule type" value="Genomic_DNA"/>
</dbReference>
<dbReference type="PROSITE" id="PS50011">
    <property type="entry name" value="PROTEIN_KINASE_DOM"/>
    <property type="match status" value="1"/>
</dbReference>
<feature type="region of interest" description="Disordered" evidence="4">
    <location>
        <begin position="410"/>
        <end position="448"/>
    </location>
</feature>